<dbReference type="CDD" id="cd09137">
    <property type="entry name" value="PLDc_PGS1_euk_2"/>
    <property type="match status" value="1"/>
</dbReference>
<dbReference type="PROSITE" id="PS50035">
    <property type="entry name" value="PLD"/>
    <property type="match status" value="1"/>
</dbReference>
<dbReference type="InterPro" id="IPR001736">
    <property type="entry name" value="PLipase_D/transphosphatidylase"/>
</dbReference>
<feature type="domain" description="PLD phosphodiesterase" evidence="11">
    <location>
        <begin position="148"/>
        <end position="174"/>
    </location>
</feature>
<keyword evidence="6 10" id="KW-0443">Lipid metabolism</keyword>
<evidence type="ECO:0000256" key="8">
    <source>
        <dbReference type="ARBA" id="ARBA00023264"/>
    </source>
</evidence>
<evidence type="ECO:0000256" key="9">
    <source>
        <dbReference type="ARBA" id="ARBA00048586"/>
    </source>
</evidence>
<keyword evidence="8 10" id="KW-1208">Phospholipid metabolism</keyword>
<keyword evidence="4 10" id="KW-0808">Transferase</keyword>
<comment type="subcellular location">
    <subcellularLocation>
        <location evidence="10">Mitochondrion</location>
    </subcellularLocation>
</comment>
<comment type="pathway">
    <text evidence="1 10">Phospholipid metabolism; phosphatidylglycerol biosynthesis; phosphatidylglycerol from CDP-diacylglycerol: step 1/2.</text>
</comment>
<evidence type="ECO:0000256" key="3">
    <source>
        <dbReference type="ARBA" id="ARBA00022516"/>
    </source>
</evidence>
<keyword evidence="10" id="KW-0496">Mitochondrion</keyword>
<keyword evidence="3 10" id="KW-0444">Lipid biosynthesis</keyword>
<dbReference type="GO" id="GO:0005524">
    <property type="term" value="F:ATP binding"/>
    <property type="evidence" value="ECO:0007669"/>
    <property type="project" value="UniProtKB-KW"/>
</dbReference>
<dbReference type="Proteomes" id="UP000660262">
    <property type="component" value="Unassembled WGS sequence"/>
</dbReference>
<dbReference type="GO" id="GO:0008444">
    <property type="term" value="F:CDP-diacylglycerol-glycerol-3-phosphate 3-phosphatidyltransferase activity"/>
    <property type="evidence" value="ECO:0007669"/>
    <property type="project" value="UniProtKB-EC"/>
</dbReference>
<name>A0A830HBF9_9CHLO</name>
<accession>A0A830HBF9</accession>
<evidence type="ECO:0000256" key="2">
    <source>
        <dbReference type="ARBA" id="ARBA00010682"/>
    </source>
</evidence>
<evidence type="ECO:0000256" key="5">
    <source>
        <dbReference type="ARBA" id="ARBA00022737"/>
    </source>
</evidence>
<dbReference type="EC" id="2.7.8.5" evidence="10"/>
<evidence type="ECO:0000256" key="6">
    <source>
        <dbReference type="ARBA" id="ARBA00023098"/>
    </source>
</evidence>
<proteinExistence type="inferred from homology"/>
<evidence type="ECO:0000256" key="4">
    <source>
        <dbReference type="ARBA" id="ARBA00022679"/>
    </source>
</evidence>
<comment type="similarity">
    <text evidence="2 10">Belongs to the CDP-alcohol phosphatidyltransferase class-II family.</text>
</comment>
<keyword evidence="5" id="KW-0677">Repeat</keyword>
<dbReference type="UniPathway" id="UPA00084">
    <property type="reaction ID" value="UER00503"/>
</dbReference>
<reference evidence="12" key="1">
    <citation type="submission" date="2020-10" db="EMBL/GenBank/DDBJ databases">
        <title>Unveiling of a novel bifunctional photoreceptor, Dualchrome1, isolated from a cosmopolitan green alga.</title>
        <authorList>
            <person name="Suzuki S."/>
            <person name="Kawachi M."/>
        </authorList>
    </citation>
    <scope>NUCLEOTIDE SEQUENCE</scope>
    <source>
        <strain evidence="12">NIES 2893</strain>
    </source>
</reference>
<keyword evidence="7 10" id="KW-0594">Phospholipid biosynthesis</keyword>
<keyword evidence="13" id="KW-1185">Reference proteome</keyword>
<dbReference type="OrthoDB" id="10250191at2759"/>
<dbReference type="EMBL" id="BNJQ01000004">
    <property type="protein sequence ID" value="GHP02709.1"/>
    <property type="molecule type" value="Genomic_DNA"/>
</dbReference>
<dbReference type="SUPFAM" id="SSF56024">
    <property type="entry name" value="Phospholipase D/nuclease"/>
    <property type="match status" value="2"/>
</dbReference>
<comment type="caution">
    <text evidence="12">The sequence shown here is derived from an EMBL/GenBank/DDBJ whole genome shotgun (WGS) entry which is preliminary data.</text>
</comment>
<evidence type="ECO:0000256" key="1">
    <source>
        <dbReference type="ARBA" id="ARBA00005042"/>
    </source>
</evidence>
<protein>
    <recommendedName>
        <fullName evidence="10">CDP-diacylglycerol--glycerol-3-phosphate 3-phosphatidyltransferase</fullName>
        <ecNumber evidence="10">2.7.8.5</ecNumber>
    </recommendedName>
</protein>
<evidence type="ECO:0000313" key="13">
    <source>
        <dbReference type="Proteomes" id="UP000660262"/>
    </source>
</evidence>
<evidence type="ECO:0000256" key="10">
    <source>
        <dbReference type="RuleBase" id="RU365024"/>
    </source>
</evidence>
<dbReference type="PANTHER" id="PTHR12586:SF1">
    <property type="entry name" value="CDP-DIACYLGLYCEROL--GLYCEROL-3-PHOSPHATE 3-PHOSPHATIDYLTRANSFERASE, MITOCHONDRIAL"/>
    <property type="match status" value="1"/>
</dbReference>
<dbReference type="Gene3D" id="3.30.870.10">
    <property type="entry name" value="Endonuclease Chain A"/>
    <property type="match status" value="2"/>
</dbReference>
<keyword evidence="10" id="KW-0547">Nucleotide-binding</keyword>
<dbReference type="AlphaFoldDB" id="A0A830HBF9"/>
<comment type="catalytic activity">
    <reaction evidence="9 10">
        <text>a CDP-1,2-diacyl-sn-glycerol + sn-glycerol 3-phosphate = a 1,2-diacyl-sn-glycero-3-phospho-(1'-sn-glycero-3'-phosphate) + CMP + H(+)</text>
        <dbReference type="Rhea" id="RHEA:12593"/>
        <dbReference type="ChEBI" id="CHEBI:15378"/>
        <dbReference type="ChEBI" id="CHEBI:57597"/>
        <dbReference type="ChEBI" id="CHEBI:58332"/>
        <dbReference type="ChEBI" id="CHEBI:60110"/>
        <dbReference type="ChEBI" id="CHEBI:60377"/>
        <dbReference type="EC" id="2.7.8.5"/>
    </reaction>
</comment>
<comment type="function">
    <text evidence="10">Functions in the biosynthesis of the anionic phospholipids phosphatidylglycerol and cardiolipin.</text>
</comment>
<dbReference type="PIRSF" id="PIRSF000850">
    <property type="entry name" value="Phospholipase_D_PSS"/>
    <property type="match status" value="1"/>
</dbReference>
<evidence type="ECO:0000259" key="11">
    <source>
        <dbReference type="PROSITE" id="PS50035"/>
    </source>
</evidence>
<dbReference type="PANTHER" id="PTHR12586">
    <property type="entry name" value="CDP-DIACYLGLYCEROL--SERINE O-PHOSPHATIDYLTRANSFERASE"/>
    <property type="match status" value="1"/>
</dbReference>
<gene>
    <name evidence="12" type="ORF">PPROV_000146400</name>
</gene>
<dbReference type="GO" id="GO:0032049">
    <property type="term" value="P:cardiolipin biosynthetic process"/>
    <property type="evidence" value="ECO:0007669"/>
    <property type="project" value="InterPro"/>
</dbReference>
<organism evidence="12 13">
    <name type="scientific">Pycnococcus provasolii</name>
    <dbReference type="NCBI Taxonomy" id="41880"/>
    <lineage>
        <taxon>Eukaryota</taxon>
        <taxon>Viridiplantae</taxon>
        <taxon>Chlorophyta</taxon>
        <taxon>Pseudoscourfieldiophyceae</taxon>
        <taxon>Pseudoscourfieldiales</taxon>
        <taxon>Pycnococcaceae</taxon>
        <taxon>Pycnococcus</taxon>
    </lineage>
</organism>
<keyword evidence="10" id="KW-0067">ATP-binding</keyword>
<evidence type="ECO:0000256" key="7">
    <source>
        <dbReference type="ARBA" id="ARBA00023209"/>
    </source>
</evidence>
<dbReference type="InterPro" id="IPR016270">
    <property type="entry name" value="PGS1"/>
</dbReference>
<sequence>MRAQAVLASMRAQAGVVAPVRPSQITWLATPSDLYDAIMQGITTARHRVWVASLYLGTHGTRELALADALGEAASKPGGPRVTLLLDALRGVRPINGRGEAPHSSAHVVAHRVLRGGDIGTRARAFLYKVPTARGLAARALPNRLVEVLGVSHLKVCVFDDDILVTGANLSEEYFWFRQDRSVCVSSAPRLANEVTRLLEAVTARAYQLAPSLSLVPPATSLPLGDDVDAHARDDLTCDVDVDVDDDDVFIAPTLQLGSDGLRQDERTLSAVLDAAAPLDVTIASAYLNLAPPYARMLSECARELDVITAHPSCSGFRDARGFASSYIPEAYDVLGRESVASLDARLLHYNRPGWIFHGKGMWAHASDGSGLSLTSAGSSNWNQRSLSRDLEMQMLMVSSSSTFAASLHAEVAHLAKHAAVVEPTRGLNVPYVRRMAYGAIRSWL</sequence>
<dbReference type="SMART" id="SM00155">
    <property type="entry name" value="PLDc"/>
    <property type="match status" value="2"/>
</dbReference>
<evidence type="ECO:0000313" key="12">
    <source>
        <dbReference type="EMBL" id="GHP02709.1"/>
    </source>
</evidence>
<dbReference type="GO" id="GO:0005739">
    <property type="term" value="C:mitochondrion"/>
    <property type="evidence" value="ECO:0007669"/>
    <property type="project" value="UniProtKB-SubCell"/>
</dbReference>